<gene>
    <name evidence="1" type="ORF">GHT06_004984</name>
</gene>
<organism evidence="1 2">
    <name type="scientific">Daphnia sinensis</name>
    <dbReference type="NCBI Taxonomy" id="1820382"/>
    <lineage>
        <taxon>Eukaryota</taxon>
        <taxon>Metazoa</taxon>
        <taxon>Ecdysozoa</taxon>
        <taxon>Arthropoda</taxon>
        <taxon>Crustacea</taxon>
        <taxon>Branchiopoda</taxon>
        <taxon>Diplostraca</taxon>
        <taxon>Cladocera</taxon>
        <taxon>Anomopoda</taxon>
        <taxon>Daphniidae</taxon>
        <taxon>Daphnia</taxon>
        <taxon>Daphnia similis group</taxon>
    </lineage>
</organism>
<evidence type="ECO:0000313" key="1">
    <source>
        <dbReference type="EMBL" id="KAI9550090.1"/>
    </source>
</evidence>
<evidence type="ECO:0000313" key="2">
    <source>
        <dbReference type="Proteomes" id="UP000820818"/>
    </source>
</evidence>
<dbReference type="AlphaFoldDB" id="A0AAD5KTK5"/>
<sequence length="183" mass="19398">MARLEAIAGSDQQETVRSYELGSKLQEINQKRKAHGGNQIFTSLISIAGDIAAFFPADGGITAASLKGTAAAISGGLAAGKFIQQQSRNNGLFGADTNRSSTAKHQEYVQHAKSIYLILAQAGLKDKEDMSLEASHIDRIVPVESMINATGASAKSVTTQATAIKNPKKNQVKLLVNSMKKGR</sequence>
<dbReference type="EMBL" id="WJBH02000187">
    <property type="protein sequence ID" value="KAI9550090.1"/>
    <property type="molecule type" value="Genomic_DNA"/>
</dbReference>
<reference evidence="1" key="1">
    <citation type="submission" date="2022-05" db="EMBL/GenBank/DDBJ databases">
        <title>A multi-omics perspective on studying reproductive biology in Daphnia sinensis.</title>
        <authorList>
            <person name="Jia J."/>
        </authorList>
    </citation>
    <scope>NUCLEOTIDE SEQUENCE</scope>
    <source>
        <strain evidence="1">WSL</strain>
    </source>
</reference>
<dbReference type="Proteomes" id="UP000820818">
    <property type="component" value="Unassembled WGS sequence"/>
</dbReference>
<name>A0AAD5KTK5_9CRUS</name>
<protein>
    <submittedName>
        <fullName evidence="1">Uncharacterized protein</fullName>
    </submittedName>
</protein>
<proteinExistence type="predicted"/>
<comment type="caution">
    <text evidence="1">The sequence shown here is derived from an EMBL/GenBank/DDBJ whole genome shotgun (WGS) entry which is preliminary data.</text>
</comment>
<keyword evidence="2" id="KW-1185">Reference proteome</keyword>
<accession>A0AAD5KTK5</accession>